<dbReference type="AlphaFoldDB" id="A0AAD2FI48"/>
<proteinExistence type="predicted"/>
<feature type="region of interest" description="Disordered" evidence="1">
    <location>
        <begin position="56"/>
        <end position="121"/>
    </location>
</feature>
<gene>
    <name evidence="3" type="ORF">CYCCA115_LOCUS7945</name>
</gene>
<evidence type="ECO:0000313" key="4">
    <source>
        <dbReference type="Proteomes" id="UP001295423"/>
    </source>
</evidence>
<feature type="compositionally biased region" description="Basic and acidic residues" evidence="1">
    <location>
        <begin position="109"/>
        <end position="121"/>
    </location>
</feature>
<evidence type="ECO:0000256" key="2">
    <source>
        <dbReference type="SAM" id="SignalP"/>
    </source>
</evidence>
<protein>
    <submittedName>
        <fullName evidence="3">Uncharacterized protein</fullName>
    </submittedName>
</protein>
<keyword evidence="2" id="KW-0732">Signal</keyword>
<sequence>MRQKSTSTRYIALILSLLVLTFAYIQSGNLDVLLPSRSQHNWKSGTSGYTQLEEIDARDQSSSDTKQSHDQSVAYAAEIPQRDPPTSPRLTPTLPPETSPPSSSSTKSPAEKDPTQLETKHEYTDKATIVIALSGEMANNLMHIAHGIGLQQLAKDLYNIDCNLVLRHHVGPNNRAPKPKWKSARSNIQQCFPKLADWDFSEGNTPHYKEQAQKQDDWLGKDRYDYLTGHVNAHNQTEIETGLAYLAKKLLKDSKRPKQDDSKGPIRLPFMLSQTLDAFPLINKYYTQIRDIMTFDNVKCCNRLPEPNEYVFHYRNYQSELPRTRAYDMGFAELSPQKTAKELFGHLKKEATKAKVGITTRIPNQVARDQVEALEQEGVQAYLVEDQSAVADFCFLKESKKELVGNARSTFVFWAGLLGDVPKVRLYHVDNWGLRNRHPNFYERFTYNWTHPKLKERIEFELYQAEEMEEKGAT</sequence>
<comment type="caution">
    <text evidence="3">The sequence shown here is derived from an EMBL/GenBank/DDBJ whole genome shotgun (WGS) entry which is preliminary data.</text>
</comment>
<organism evidence="3 4">
    <name type="scientific">Cylindrotheca closterium</name>
    <dbReference type="NCBI Taxonomy" id="2856"/>
    <lineage>
        <taxon>Eukaryota</taxon>
        <taxon>Sar</taxon>
        <taxon>Stramenopiles</taxon>
        <taxon>Ochrophyta</taxon>
        <taxon>Bacillariophyta</taxon>
        <taxon>Bacillariophyceae</taxon>
        <taxon>Bacillariophycidae</taxon>
        <taxon>Bacillariales</taxon>
        <taxon>Bacillariaceae</taxon>
        <taxon>Cylindrotheca</taxon>
    </lineage>
</organism>
<feature type="compositionally biased region" description="Pro residues" evidence="1">
    <location>
        <begin position="82"/>
        <end position="99"/>
    </location>
</feature>
<dbReference type="Proteomes" id="UP001295423">
    <property type="component" value="Unassembled WGS sequence"/>
</dbReference>
<feature type="signal peptide" evidence="2">
    <location>
        <begin position="1"/>
        <end position="27"/>
    </location>
</feature>
<keyword evidence="4" id="KW-1185">Reference proteome</keyword>
<evidence type="ECO:0000256" key="1">
    <source>
        <dbReference type="SAM" id="MobiDB-lite"/>
    </source>
</evidence>
<accession>A0AAD2FI48</accession>
<name>A0AAD2FI48_9STRA</name>
<reference evidence="3" key="1">
    <citation type="submission" date="2023-08" db="EMBL/GenBank/DDBJ databases">
        <authorList>
            <person name="Audoor S."/>
            <person name="Bilcke G."/>
        </authorList>
    </citation>
    <scope>NUCLEOTIDE SEQUENCE</scope>
</reference>
<dbReference type="EMBL" id="CAKOGP040001112">
    <property type="protein sequence ID" value="CAJ1942434.1"/>
    <property type="molecule type" value="Genomic_DNA"/>
</dbReference>
<feature type="chain" id="PRO_5041932680" evidence="2">
    <location>
        <begin position="28"/>
        <end position="474"/>
    </location>
</feature>
<feature type="compositionally biased region" description="Basic and acidic residues" evidence="1">
    <location>
        <begin position="56"/>
        <end position="69"/>
    </location>
</feature>
<evidence type="ECO:0000313" key="3">
    <source>
        <dbReference type="EMBL" id="CAJ1942434.1"/>
    </source>
</evidence>